<keyword evidence="3 6" id="KW-0479">Metal-binding</keyword>
<dbReference type="NCBIfam" id="TIGR00857">
    <property type="entry name" value="pyrC_multi"/>
    <property type="match status" value="1"/>
</dbReference>
<feature type="binding site" evidence="6">
    <location>
        <position position="289"/>
    </location>
    <ligand>
        <name>substrate</name>
    </ligand>
</feature>
<feature type="domain" description="Dihydroorotase catalytic" evidence="7">
    <location>
        <begin position="58"/>
        <end position="244"/>
    </location>
</feature>
<evidence type="ECO:0000256" key="3">
    <source>
        <dbReference type="ARBA" id="ARBA00022723"/>
    </source>
</evidence>
<feature type="binding site" evidence="6">
    <location>
        <position position="158"/>
    </location>
    <ligand>
        <name>Zn(2+)</name>
        <dbReference type="ChEBI" id="CHEBI:29105"/>
        <label>2</label>
    </ligand>
</feature>
<dbReference type="GO" id="GO:0004151">
    <property type="term" value="F:dihydroorotase activity"/>
    <property type="evidence" value="ECO:0007669"/>
    <property type="project" value="UniProtKB-UniRule"/>
</dbReference>
<feature type="binding site" evidence="6">
    <location>
        <position position="68"/>
    </location>
    <ligand>
        <name>Zn(2+)</name>
        <dbReference type="ChEBI" id="CHEBI:29105"/>
        <label>1</label>
    </ligand>
</feature>
<evidence type="ECO:0000313" key="9">
    <source>
        <dbReference type="Proteomes" id="UP000050416"/>
    </source>
</evidence>
<dbReference type="STRING" id="1305731.GCA_000934705_00172"/>
<dbReference type="InterPro" id="IPR024403">
    <property type="entry name" value="DHOase_cat"/>
</dbReference>
<dbReference type="EMBL" id="LJZQ01000041">
    <property type="protein sequence ID" value="KPQ26864.1"/>
    <property type="molecule type" value="Genomic_DNA"/>
</dbReference>
<organism evidence="8 9">
    <name type="scientific">Marinobacter excellens HL-55</name>
    <dbReference type="NCBI Taxonomy" id="1305731"/>
    <lineage>
        <taxon>Bacteria</taxon>
        <taxon>Pseudomonadati</taxon>
        <taxon>Pseudomonadota</taxon>
        <taxon>Gammaproteobacteria</taxon>
        <taxon>Pseudomonadales</taxon>
        <taxon>Marinobacteraceae</taxon>
        <taxon>Marinobacter</taxon>
    </lineage>
</organism>
<dbReference type="AlphaFoldDB" id="A0A0P7Y9C0"/>
<dbReference type="UniPathway" id="UPA00070">
    <property type="reaction ID" value="UER00117"/>
</dbReference>
<dbReference type="PROSITE" id="PS00483">
    <property type="entry name" value="DIHYDROOROTASE_2"/>
    <property type="match status" value="1"/>
</dbReference>
<proteinExistence type="inferred from homology"/>
<comment type="cofactor">
    <cofactor evidence="6">
        <name>Zn(2+)</name>
        <dbReference type="ChEBI" id="CHEBI:29105"/>
    </cofactor>
    <text evidence="6">Binds 2 Zn(2+) ions per subunit.</text>
</comment>
<dbReference type="Proteomes" id="UP000050416">
    <property type="component" value="Unassembled WGS sequence"/>
</dbReference>
<feature type="binding site" evidence="6">
    <location>
        <position position="158"/>
    </location>
    <ligand>
        <name>Zn(2+)</name>
        <dbReference type="ChEBI" id="CHEBI:29105"/>
        <label>1</label>
    </ligand>
</feature>
<feature type="binding site" evidence="6">
    <location>
        <position position="320"/>
    </location>
    <ligand>
        <name>substrate</name>
    </ligand>
</feature>
<keyword evidence="5 6" id="KW-0665">Pyrimidine biosynthesis</keyword>
<dbReference type="GO" id="GO:0006145">
    <property type="term" value="P:purine nucleobase catabolic process"/>
    <property type="evidence" value="ECO:0007669"/>
    <property type="project" value="TreeGrafter"/>
</dbReference>
<protein>
    <recommendedName>
        <fullName evidence="6">Dihydroorotase</fullName>
        <shortName evidence="6">DHOase</shortName>
        <ecNumber evidence="6">3.5.2.3</ecNumber>
    </recommendedName>
</protein>
<feature type="binding site" evidence="6">
    <location>
        <position position="316"/>
    </location>
    <ligand>
        <name>Zn(2+)</name>
        <dbReference type="ChEBI" id="CHEBI:29105"/>
        <label>1</label>
    </ligand>
</feature>
<dbReference type="PANTHER" id="PTHR43668">
    <property type="entry name" value="ALLANTOINASE"/>
    <property type="match status" value="1"/>
</dbReference>
<dbReference type="GO" id="GO:0044205">
    <property type="term" value="P:'de novo' UMP biosynthetic process"/>
    <property type="evidence" value="ECO:0007669"/>
    <property type="project" value="UniProtKB-UniRule"/>
</dbReference>
<comment type="caution">
    <text evidence="8">The sequence shown here is derived from an EMBL/GenBank/DDBJ whole genome shotgun (WGS) entry which is preliminary data.</text>
</comment>
<comment type="caution">
    <text evidence="6">Lacks conserved residue(s) required for the propagation of feature annotation.</text>
</comment>
<comment type="similarity">
    <text evidence="2 6">Belongs to the metallo-dependent hydrolases superfamily. DHOase family. Class I DHOase subfamily.</text>
</comment>
<dbReference type="SUPFAM" id="SSF51556">
    <property type="entry name" value="Metallo-dependent hydrolases"/>
    <property type="match status" value="1"/>
</dbReference>
<feature type="binding site" evidence="6">
    <location>
        <position position="100"/>
    </location>
    <ligand>
        <name>substrate</name>
    </ligand>
</feature>
<sequence length="434" mass="46954">MSKILIRNAFTVKRLLGLGSDDRVTIHVATENNRIASVSEQPIEGHFDSVIDATGLFLSPGLVDPQVHFREPGSEYKEDIESGSKAAVKGGFTSVISMPNTRPTADNPEVVAFMANRSKKLGICKVYPTGALSMGLAGQTMTDFAALKEAGAVAITDDGKGVQDDKLFLQALRSARQLNLPVLDHSEDESLSNGGAIHEGDISRKFGLKGIKANSESMHVERGCRMSEETGAHYHVLHISTRESIDAVRFAKAKGIPVTAEVSPHHLLLCDEDIRLRKDNSLDANWKMNPPLRSRADKEACQQALLDGTIDAIATDHAPHSPTEKAQPIESAPFGIIGLETAFPLIYSHFVRTGQLSLGSCIDLMSKQAGALFNLECGRIQVGAAADLCLLDLETAFVVCDKFFASKSTNSPFIGETLYGRTRMTMTEGRVVYT</sequence>
<reference evidence="8 9" key="1">
    <citation type="submission" date="2015-09" db="EMBL/GenBank/DDBJ databases">
        <title>Identification and resolution of microdiversity through metagenomic sequencing of parallel consortia.</title>
        <authorList>
            <person name="Nelson W.C."/>
            <person name="Romine M.F."/>
            <person name="Lindemann S.R."/>
        </authorList>
    </citation>
    <scope>NUCLEOTIDE SEQUENCE [LARGE SCALE GENOMIC DNA]</scope>
    <source>
        <strain evidence="8">HL-55</strain>
    </source>
</reference>
<accession>A0A0P7Y9C0</accession>
<dbReference type="OrthoDB" id="5687299at2"/>
<dbReference type="InterPro" id="IPR002195">
    <property type="entry name" value="Dihydroorotase_CS"/>
</dbReference>
<evidence type="ECO:0000313" key="8">
    <source>
        <dbReference type="EMBL" id="KPQ26864.1"/>
    </source>
</evidence>
<evidence type="ECO:0000256" key="2">
    <source>
        <dbReference type="ARBA" id="ARBA00010286"/>
    </source>
</evidence>
<gene>
    <name evidence="8" type="primary">dht</name>
    <name evidence="6" type="synonym">pyrC</name>
    <name evidence="8" type="ORF">HLUCCX14_16995</name>
</gene>
<comment type="pathway">
    <text evidence="6">Pyrimidine metabolism; UMP biosynthesis via de novo pathway; (S)-dihydroorotate from bicarbonate: step 3/3.</text>
</comment>
<dbReference type="SUPFAM" id="SSF51338">
    <property type="entry name" value="Composite domain of metallo-dependent hydrolases"/>
    <property type="match status" value="1"/>
</dbReference>
<dbReference type="GO" id="GO:0005737">
    <property type="term" value="C:cytoplasm"/>
    <property type="evidence" value="ECO:0007669"/>
    <property type="project" value="TreeGrafter"/>
</dbReference>
<dbReference type="PATRIC" id="fig|1305731.5.peg.2362"/>
<dbReference type="GO" id="GO:0004038">
    <property type="term" value="F:allantoinase activity"/>
    <property type="evidence" value="ECO:0007669"/>
    <property type="project" value="TreeGrafter"/>
</dbReference>
<dbReference type="InterPro" id="IPR011059">
    <property type="entry name" value="Metal-dep_hydrolase_composite"/>
</dbReference>
<evidence type="ECO:0000256" key="1">
    <source>
        <dbReference type="ARBA" id="ARBA00002368"/>
    </source>
</evidence>
<feature type="binding site" evidence="6">
    <location>
        <position position="238"/>
    </location>
    <ligand>
        <name>Zn(2+)</name>
        <dbReference type="ChEBI" id="CHEBI:29105"/>
        <label>2</label>
    </ligand>
</feature>
<evidence type="ECO:0000256" key="6">
    <source>
        <dbReference type="HAMAP-Rule" id="MF_00220"/>
    </source>
</evidence>
<dbReference type="Pfam" id="PF12890">
    <property type="entry name" value="DHOase"/>
    <property type="match status" value="1"/>
</dbReference>
<dbReference type="InterPro" id="IPR032466">
    <property type="entry name" value="Metal_Hydrolase"/>
</dbReference>
<feature type="active site" evidence="6">
    <location>
        <position position="316"/>
    </location>
</feature>
<feature type="binding site" evidence="6">
    <location>
        <position position="185"/>
    </location>
    <ligand>
        <name>Zn(2+)</name>
        <dbReference type="ChEBI" id="CHEBI:29105"/>
        <label>2</label>
    </ligand>
</feature>
<evidence type="ECO:0000259" key="7">
    <source>
        <dbReference type="Pfam" id="PF12890"/>
    </source>
</evidence>
<evidence type="ECO:0000256" key="5">
    <source>
        <dbReference type="ARBA" id="ARBA00022975"/>
    </source>
</evidence>
<dbReference type="InterPro" id="IPR004722">
    <property type="entry name" value="DHOase"/>
</dbReference>
<dbReference type="PANTHER" id="PTHR43668:SF2">
    <property type="entry name" value="ALLANTOINASE"/>
    <property type="match status" value="1"/>
</dbReference>
<dbReference type="CDD" id="cd01317">
    <property type="entry name" value="DHOase_IIa"/>
    <property type="match status" value="1"/>
</dbReference>
<evidence type="ECO:0000256" key="4">
    <source>
        <dbReference type="ARBA" id="ARBA00022801"/>
    </source>
</evidence>
<keyword evidence="4 6" id="KW-0378">Hydrolase</keyword>
<feature type="binding site" evidence="6">
    <location>
        <begin position="334"/>
        <end position="335"/>
    </location>
    <ligand>
        <name>substrate</name>
    </ligand>
</feature>
<dbReference type="HAMAP" id="MF_00220_B">
    <property type="entry name" value="PyrC_classI_B"/>
    <property type="match status" value="1"/>
</dbReference>
<name>A0A0P7Y9C0_9GAMM</name>
<dbReference type="EC" id="3.5.2.3" evidence="6"/>
<keyword evidence="6" id="KW-0862">Zinc</keyword>
<dbReference type="Gene3D" id="3.20.20.140">
    <property type="entry name" value="Metal-dependent hydrolases"/>
    <property type="match status" value="1"/>
</dbReference>
<comment type="function">
    <text evidence="1 6">Catalyzes the reversible cyclization of carbamoyl aspartate to dihydroorotate.</text>
</comment>
<dbReference type="GO" id="GO:0008270">
    <property type="term" value="F:zinc ion binding"/>
    <property type="evidence" value="ECO:0007669"/>
    <property type="project" value="UniProtKB-UniRule"/>
</dbReference>
<feature type="binding site" evidence="6">
    <location>
        <begin position="68"/>
        <end position="70"/>
    </location>
    <ligand>
        <name>substrate</name>
    </ligand>
</feature>
<dbReference type="Gene3D" id="2.30.40.10">
    <property type="entry name" value="Urease, subunit C, domain 1"/>
    <property type="match status" value="1"/>
</dbReference>
<comment type="catalytic activity">
    <reaction evidence="6">
        <text>(S)-dihydroorotate + H2O = N-carbamoyl-L-aspartate + H(+)</text>
        <dbReference type="Rhea" id="RHEA:24296"/>
        <dbReference type="ChEBI" id="CHEBI:15377"/>
        <dbReference type="ChEBI" id="CHEBI:15378"/>
        <dbReference type="ChEBI" id="CHEBI:30864"/>
        <dbReference type="ChEBI" id="CHEBI:32814"/>
        <dbReference type="EC" id="3.5.2.3"/>
    </reaction>
</comment>
<dbReference type="InterPro" id="IPR050138">
    <property type="entry name" value="DHOase/Allantoinase_Hydrolase"/>
</dbReference>